<dbReference type="Gene3D" id="6.10.340.10">
    <property type="match status" value="1"/>
</dbReference>
<keyword evidence="11 12" id="KW-0472">Membrane</keyword>
<dbReference type="InterPro" id="IPR003660">
    <property type="entry name" value="HAMP_dom"/>
</dbReference>
<dbReference type="SMART" id="SM00387">
    <property type="entry name" value="HATPase_c"/>
    <property type="match status" value="1"/>
</dbReference>
<dbReference type="GO" id="GO:0005524">
    <property type="term" value="F:ATP binding"/>
    <property type="evidence" value="ECO:0007669"/>
    <property type="project" value="UniProtKB-KW"/>
</dbReference>
<name>A0ABW8HTN0_9BACL</name>
<dbReference type="Pfam" id="PF00672">
    <property type="entry name" value="HAMP"/>
    <property type="match status" value="1"/>
</dbReference>
<evidence type="ECO:0000256" key="1">
    <source>
        <dbReference type="ARBA" id="ARBA00000085"/>
    </source>
</evidence>
<dbReference type="SUPFAM" id="SSF55874">
    <property type="entry name" value="ATPase domain of HSP90 chaperone/DNA topoisomerase II/histidine kinase"/>
    <property type="match status" value="1"/>
</dbReference>
<dbReference type="InterPro" id="IPR005467">
    <property type="entry name" value="His_kinase_dom"/>
</dbReference>
<dbReference type="Gene3D" id="3.30.565.10">
    <property type="entry name" value="Histidine kinase-like ATPase, C-terminal domain"/>
    <property type="match status" value="1"/>
</dbReference>
<evidence type="ECO:0000256" key="2">
    <source>
        <dbReference type="ARBA" id="ARBA00004651"/>
    </source>
</evidence>
<evidence type="ECO:0000256" key="6">
    <source>
        <dbReference type="ARBA" id="ARBA00022679"/>
    </source>
</evidence>
<evidence type="ECO:0000256" key="5">
    <source>
        <dbReference type="ARBA" id="ARBA00022553"/>
    </source>
</evidence>
<keyword evidence="16" id="KW-1185">Reference proteome</keyword>
<dbReference type="Proteomes" id="UP001618531">
    <property type="component" value="Unassembled WGS sequence"/>
</dbReference>
<comment type="catalytic activity">
    <reaction evidence="1">
        <text>ATP + protein L-histidine = ADP + protein N-phospho-L-histidine.</text>
        <dbReference type="EC" id="2.7.13.3"/>
    </reaction>
</comment>
<feature type="transmembrane region" description="Helical" evidence="12">
    <location>
        <begin position="12"/>
        <end position="39"/>
    </location>
</feature>
<dbReference type="SMART" id="SM00304">
    <property type="entry name" value="HAMP"/>
    <property type="match status" value="1"/>
</dbReference>
<keyword evidence="5" id="KW-0597">Phosphoprotein</keyword>
<evidence type="ECO:0000256" key="3">
    <source>
        <dbReference type="ARBA" id="ARBA00012438"/>
    </source>
</evidence>
<dbReference type="InterPro" id="IPR003661">
    <property type="entry name" value="HisK_dim/P_dom"/>
</dbReference>
<dbReference type="SMART" id="SM00388">
    <property type="entry name" value="HisKA"/>
    <property type="match status" value="1"/>
</dbReference>
<evidence type="ECO:0000259" key="13">
    <source>
        <dbReference type="PROSITE" id="PS50109"/>
    </source>
</evidence>
<evidence type="ECO:0000313" key="15">
    <source>
        <dbReference type="EMBL" id="MFK0523020.1"/>
    </source>
</evidence>
<evidence type="ECO:0000256" key="10">
    <source>
        <dbReference type="ARBA" id="ARBA00023012"/>
    </source>
</evidence>
<dbReference type="Pfam" id="PF02518">
    <property type="entry name" value="HATPase_c"/>
    <property type="match status" value="1"/>
</dbReference>
<evidence type="ECO:0000256" key="7">
    <source>
        <dbReference type="ARBA" id="ARBA00022741"/>
    </source>
</evidence>
<dbReference type="PROSITE" id="PS50885">
    <property type="entry name" value="HAMP"/>
    <property type="match status" value="1"/>
</dbReference>
<evidence type="ECO:0000256" key="12">
    <source>
        <dbReference type="SAM" id="Phobius"/>
    </source>
</evidence>
<dbReference type="Pfam" id="PF00512">
    <property type="entry name" value="HisKA"/>
    <property type="match status" value="1"/>
</dbReference>
<accession>A0ABW8HTN0</accession>
<dbReference type="Gene3D" id="1.10.287.130">
    <property type="match status" value="1"/>
</dbReference>
<dbReference type="EMBL" id="JBIYSL010000002">
    <property type="protein sequence ID" value="MFK0523020.1"/>
    <property type="molecule type" value="Genomic_DNA"/>
</dbReference>
<keyword evidence="6" id="KW-0808">Transferase</keyword>
<dbReference type="CDD" id="cd00075">
    <property type="entry name" value="HATPase"/>
    <property type="match status" value="1"/>
</dbReference>
<evidence type="ECO:0000313" key="16">
    <source>
        <dbReference type="Proteomes" id="UP001618531"/>
    </source>
</evidence>
<evidence type="ECO:0000259" key="14">
    <source>
        <dbReference type="PROSITE" id="PS50885"/>
    </source>
</evidence>
<dbReference type="PROSITE" id="PS50109">
    <property type="entry name" value="HIS_KIN"/>
    <property type="match status" value="1"/>
</dbReference>
<feature type="transmembrane region" description="Helical" evidence="12">
    <location>
        <begin position="176"/>
        <end position="196"/>
    </location>
</feature>
<dbReference type="PANTHER" id="PTHR44936:SF10">
    <property type="entry name" value="SENSOR PROTEIN RSTB"/>
    <property type="match status" value="1"/>
</dbReference>
<feature type="domain" description="Histidine kinase" evidence="13">
    <location>
        <begin position="268"/>
        <end position="488"/>
    </location>
</feature>
<evidence type="ECO:0000256" key="11">
    <source>
        <dbReference type="ARBA" id="ARBA00023136"/>
    </source>
</evidence>
<keyword evidence="8" id="KW-0418">Kinase</keyword>
<feature type="domain" description="HAMP" evidence="14">
    <location>
        <begin position="201"/>
        <end position="253"/>
    </location>
</feature>
<keyword evidence="10" id="KW-0902">Two-component regulatory system</keyword>
<evidence type="ECO:0000256" key="8">
    <source>
        <dbReference type="ARBA" id="ARBA00022777"/>
    </source>
</evidence>
<dbReference type="RefSeq" id="WP_402875300.1">
    <property type="nucleotide sequence ID" value="NZ_JBIYSL010000002.1"/>
</dbReference>
<dbReference type="InterPro" id="IPR050980">
    <property type="entry name" value="2C_sensor_his_kinase"/>
</dbReference>
<dbReference type="SUPFAM" id="SSF47384">
    <property type="entry name" value="Homodimeric domain of signal transducing histidine kinase"/>
    <property type="match status" value="1"/>
</dbReference>
<comment type="caution">
    <text evidence="15">The sequence shown here is derived from an EMBL/GenBank/DDBJ whole genome shotgun (WGS) entry which is preliminary data.</text>
</comment>
<evidence type="ECO:0000256" key="4">
    <source>
        <dbReference type="ARBA" id="ARBA00022475"/>
    </source>
</evidence>
<dbReference type="PANTHER" id="PTHR44936">
    <property type="entry name" value="SENSOR PROTEIN CREC"/>
    <property type="match status" value="1"/>
</dbReference>
<dbReference type="CDD" id="cd00082">
    <property type="entry name" value="HisKA"/>
    <property type="match status" value="1"/>
</dbReference>
<dbReference type="InterPro" id="IPR036890">
    <property type="entry name" value="HATPase_C_sf"/>
</dbReference>
<proteinExistence type="predicted"/>
<dbReference type="SUPFAM" id="SSF158472">
    <property type="entry name" value="HAMP domain-like"/>
    <property type="match status" value="1"/>
</dbReference>
<dbReference type="InterPro" id="IPR036097">
    <property type="entry name" value="HisK_dim/P_sf"/>
</dbReference>
<reference evidence="15 16" key="1">
    <citation type="submission" date="2024-11" db="EMBL/GenBank/DDBJ databases">
        <title>Identification and Characterization of a Novel Fosfomycin Bacillithiol Transferase FosB8 in Paenibacillus illinoisensis.</title>
        <authorList>
            <person name="Lu W."/>
        </authorList>
    </citation>
    <scope>NUCLEOTIDE SEQUENCE [LARGE SCALE GENOMIC DNA]</scope>
    <source>
        <strain evidence="15 16">WP77</strain>
    </source>
</reference>
<dbReference type="CDD" id="cd06225">
    <property type="entry name" value="HAMP"/>
    <property type="match status" value="1"/>
</dbReference>
<keyword evidence="9 15" id="KW-0067">ATP-binding</keyword>
<dbReference type="InterPro" id="IPR004358">
    <property type="entry name" value="Sig_transdc_His_kin-like_C"/>
</dbReference>
<dbReference type="InterPro" id="IPR003594">
    <property type="entry name" value="HATPase_dom"/>
</dbReference>
<keyword evidence="12" id="KW-0812">Transmembrane</keyword>
<evidence type="ECO:0000256" key="9">
    <source>
        <dbReference type="ARBA" id="ARBA00022840"/>
    </source>
</evidence>
<keyword evidence="4" id="KW-1003">Cell membrane</keyword>
<keyword evidence="7" id="KW-0547">Nucleotide-binding</keyword>
<organism evidence="15 16">
    <name type="scientific">Paenibacillus illinoisensis</name>
    <dbReference type="NCBI Taxonomy" id="59845"/>
    <lineage>
        <taxon>Bacteria</taxon>
        <taxon>Bacillati</taxon>
        <taxon>Bacillota</taxon>
        <taxon>Bacilli</taxon>
        <taxon>Bacillales</taxon>
        <taxon>Paenibacillaceae</taxon>
        <taxon>Paenibacillus</taxon>
    </lineage>
</organism>
<protein>
    <recommendedName>
        <fullName evidence="3">histidine kinase</fullName>
        <ecNumber evidence="3">2.7.13.3</ecNumber>
    </recommendedName>
</protein>
<dbReference type="EC" id="2.7.13.3" evidence="3"/>
<gene>
    <name evidence="15" type="ORF">ACINKY_12505</name>
</gene>
<dbReference type="PRINTS" id="PR00344">
    <property type="entry name" value="BCTRLSENSOR"/>
</dbReference>
<comment type="subcellular location">
    <subcellularLocation>
        <location evidence="2">Cell membrane</location>
        <topology evidence="2">Multi-pass membrane protein</topology>
    </subcellularLocation>
</comment>
<keyword evidence="12" id="KW-1133">Transmembrane helix</keyword>
<sequence>MIKERWPIKKQLVWAFVLVMVISIILTLLTWAAGITFLFSNQWLQPANYYESQIPNIQHTVQEQAAENHISWTDAANQTKLEKLLPPEGITYQIVDTRGTRRYGTIQGQVVENETDLLIRLNSKTVTDSTLGFGGLVTLISPLSGDQGMYSGALILQYRLETSPSPSISSVWTNTFLVLMLASPFVYIAAATWFVAGRVGRNVNRPIEDLILASKRIKEQDLDFTLDNHAPNELGLLSASFEDMRKELKSALTREWKLQQERSELMGAISHDFRTPMTVIQGHVELLKDSPAHVVHTAESMSNHLDVIDHNVKRINRLIQDMTVAAGTDFDYFPLRRETVDPSSFWEMKQREIGFLCSSQRVHLEFKLVDRRADSSPSLQLDVQRVGQVLDNLVANSLRYVPPQGEIRLHVDIQDVPIMQVTVCDTGPGFTEADLPHLFDQFYHGHQGQTGLGLFTAKRIIEKHGGTIGASNLPEGGACISFTLNTAG</sequence>